<evidence type="ECO:0000259" key="3">
    <source>
        <dbReference type="PROSITE" id="PS51085"/>
    </source>
</evidence>
<dbReference type="PROSITE" id="PS51340">
    <property type="entry name" value="MOSC"/>
    <property type="match status" value="1"/>
</dbReference>
<dbReference type="PANTHER" id="PTHR30212:SF2">
    <property type="entry name" value="PROTEIN YIIM"/>
    <property type="match status" value="1"/>
</dbReference>
<evidence type="ECO:0000259" key="5">
    <source>
        <dbReference type="PROSITE" id="PS51384"/>
    </source>
</evidence>
<keyword evidence="6" id="KW-0503">Monooxygenase</keyword>
<evidence type="ECO:0000256" key="1">
    <source>
        <dbReference type="ARBA" id="ARBA00022714"/>
    </source>
</evidence>
<dbReference type="PRINTS" id="PR00409">
    <property type="entry name" value="PHDIOXRDTASE"/>
</dbReference>
<evidence type="ECO:0000256" key="2">
    <source>
        <dbReference type="ARBA" id="ARBA00023014"/>
    </source>
</evidence>
<dbReference type="InterPro" id="IPR005302">
    <property type="entry name" value="MoCF_Sase_C"/>
</dbReference>
<evidence type="ECO:0000259" key="4">
    <source>
        <dbReference type="PROSITE" id="PS51340"/>
    </source>
</evidence>
<dbReference type="GO" id="GO:0051537">
    <property type="term" value="F:2 iron, 2 sulfur cluster binding"/>
    <property type="evidence" value="ECO:0007669"/>
    <property type="project" value="UniProtKB-KW"/>
</dbReference>
<gene>
    <name evidence="6" type="primary">yeaX</name>
    <name evidence="6" type="ORF">LSUE1_G008464</name>
</gene>
<name>A0A8T9BUS3_9HELO</name>
<dbReference type="SUPFAM" id="SSF63380">
    <property type="entry name" value="Riboflavin synthase domain-like"/>
    <property type="match status" value="1"/>
</dbReference>
<dbReference type="PROSITE" id="PS51085">
    <property type="entry name" value="2FE2S_FER_2"/>
    <property type="match status" value="1"/>
</dbReference>
<dbReference type="Gene3D" id="3.10.20.30">
    <property type="match status" value="1"/>
</dbReference>
<dbReference type="SUPFAM" id="SSF50800">
    <property type="entry name" value="PK beta-barrel domain-like"/>
    <property type="match status" value="1"/>
</dbReference>
<dbReference type="Gene3D" id="2.40.30.10">
    <property type="entry name" value="Translation factors"/>
    <property type="match status" value="1"/>
</dbReference>
<proteinExistence type="predicted"/>
<feature type="non-terminal residue" evidence="6">
    <location>
        <position position="1"/>
    </location>
</feature>
<dbReference type="GO" id="GO:0030170">
    <property type="term" value="F:pyridoxal phosphate binding"/>
    <property type="evidence" value="ECO:0007669"/>
    <property type="project" value="InterPro"/>
</dbReference>
<dbReference type="InterPro" id="IPR039261">
    <property type="entry name" value="FNR_nucleotide-bd"/>
</dbReference>
<dbReference type="SUPFAM" id="SSF54292">
    <property type="entry name" value="2Fe-2S ferredoxin-like"/>
    <property type="match status" value="1"/>
</dbReference>
<evidence type="ECO:0000313" key="7">
    <source>
        <dbReference type="Proteomes" id="UP000469558"/>
    </source>
</evidence>
<dbReference type="Gene3D" id="3.40.50.80">
    <property type="entry name" value="Nucleotide-binding domain of ferredoxin-NADP reductase (FNR) module"/>
    <property type="match status" value="1"/>
</dbReference>
<feature type="domain" description="FAD-binding FR-type" evidence="5">
    <location>
        <begin position="239"/>
        <end position="344"/>
    </location>
</feature>
<dbReference type="CDD" id="cd06185">
    <property type="entry name" value="PDR_like"/>
    <property type="match status" value="1"/>
</dbReference>
<protein>
    <submittedName>
        <fullName evidence="6">Carnitine monooxygenase reductase subunit</fullName>
    </submittedName>
</protein>
<comment type="caution">
    <text evidence="6">The sequence shown here is derived from an EMBL/GenBank/DDBJ whole genome shotgun (WGS) entry which is preliminary data.</text>
</comment>
<dbReference type="PANTHER" id="PTHR30212">
    <property type="entry name" value="PROTEIN YIIM"/>
    <property type="match status" value="1"/>
</dbReference>
<keyword evidence="6" id="KW-0560">Oxidoreductase</keyword>
<keyword evidence="1" id="KW-0001">2Fe-2S</keyword>
<dbReference type="SUPFAM" id="SSF52343">
    <property type="entry name" value="Ferredoxin reductase-like, C-terminal NADP-linked domain"/>
    <property type="match status" value="1"/>
</dbReference>
<keyword evidence="7" id="KW-1185">Reference proteome</keyword>
<dbReference type="OrthoDB" id="5390at2759"/>
<dbReference type="InterPro" id="IPR011037">
    <property type="entry name" value="Pyrv_Knase-like_insert_dom_sf"/>
</dbReference>
<dbReference type="GO" id="GO:0004497">
    <property type="term" value="F:monooxygenase activity"/>
    <property type="evidence" value="ECO:0007669"/>
    <property type="project" value="UniProtKB-KW"/>
</dbReference>
<dbReference type="AlphaFoldDB" id="A0A8T9BUS3"/>
<keyword evidence="1" id="KW-0408">Iron</keyword>
<dbReference type="GO" id="GO:0030151">
    <property type="term" value="F:molybdenum ion binding"/>
    <property type="evidence" value="ECO:0007669"/>
    <property type="project" value="InterPro"/>
</dbReference>
<dbReference type="InterPro" id="IPR017927">
    <property type="entry name" value="FAD-bd_FR_type"/>
</dbReference>
<dbReference type="PROSITE" id="PS51384">
    <property type="entry name" value="FAD_FR"/>
    <property type="match status" value="1"/>
</dbReference>
<accession>A0A8T9BUS3</accession>
<dbReference type="Pfam" id="PF03473">
    <property type="entry name" value="MOSC"/>
    <property type="match status" value="1"/>
</dbReference>
<dbReference type="CDD" id="cd00207">
    <property type="entry name" value="fer2"/>
    <property type="match status" value="1"/>
</dbReference>
<dbReference type="Gene3D" id="2.40.33.20">
    <property type="entry name" value="PK beta-barrel domain-like"/>
    <property type="match status" value="1"/>
</dbReference>
<dbReference type="InterPro" id="IPR012675">
    <property type="entry name" value="Beta-grasp_dom_sf"/>
</dbReference>
<keyword evidence="2" id="KW-0411">Iron-sulfur</keyword>
<dbReference type="InterPro" id="IPR052353">
    <property type="entry name" value="Benzoxazolinone_Detox_Enz"/>
</dbReference>
<dbReference type="InterPro" id="IPR001041">
    <property type="entry name" value="2Fe-2S_ferredoxin-type"/>
</dbReference>
<organism evidence="6 7">
    <name type="scientific">Lachnellula suecica</name>
    <dbReference type="NCBI Taxonomy" id="602035"/>
    <lineage>
        <taxon>Eukaryota</taxon>
        <taxon>Fungi</taxon>
        <taxon>Dikarya</taxon>
        <taxon>Ascomycota</taxon>
        <taxon>Pezizomycotina</taxon>
        <taxon>Leotiomycetes</taxon>
        <taxon>Helotiales</taxon>
        <taxon>Lachnaceae</taxon>
        <taxon>Lachnellula</taxon>
    </lineage>
</organism>
<dbReference type="PROSITE" id="PS00197">
    <property type="entry name" value="2FE2S_FER_1"/>
    <property type="match status" value="1"/>
</dbReference>
<dbReference type="InterPro" id="IPR036010">
    <property type="entry name" value="2Fe-2S_ferredoxin-like_sf"/>
</dbReference>
<reference evidence="6 7" key="1">
    <citation type="submission" date="2018-05" db="EMBL/GenBank/DDBJ databases">
        <title>Genome sequencing and assembly of the regulated plant pathogen Lachnellula willkommii and related sister species for the development of diagnostic species identification markers.</title>
        <authorList>
            <person name="Giroux E."/>
            <person name="Bilodeau G."/>
        </authorList>
    </citation>
    <scope>NUCLEOTIDE SEQUENCE [LARGE SCALE GENOMIC DNA]</scope>
    <source>
        <strain evidence="6 7">CBS 268.59</strain>
    </source>
</reference>
<dbReference type="InterPro" id="IPR017938">
    <property type="entry name" value="Riboflavin_synthase-like_b-brl"/>
</dbReference>
<sequence>MDDPNPDLDAPFTRDTLVQLRTSKMKPMHNLSITTGIYKQPVTTRVFCSTTGLRDDEHDLTFHGGVDKAVHQYHPGHYAAWRAEFPHAENIEAFGPGGFGENLVSGGGMNERNVCIGDVIQVGEVTLQVSLPRQPCFKLNHRFGLEAFAPQTWRLSRTGWYYRVLREGYMGVGDEMVLVERPHPRWTIERVQEYLHRDRGNLDMLRELAAIGEFGGECKGAFRHLIEAAENKERANEPETWRTFQLVEKRVQTPRISSFTFKAVEVKRGTDEEELDPGCFVRLRLPNGLIRSYSLVSGSSTNFTLGIAREESGRGGSRWLHDELKLGDKLDVGKITPGVPIKEQASNHIFIAAGIGITAFLSHGAIYDKVNFNYTLHFAVRSEVETPFKAELATLKGKVVLYDNSKGERMDVRRLLAERLWGSAVYVCGPDRLISDVQACCSELNIADEDVHYEAFQTDASGDSFSVEVDKGTGGGKKGRLEVGEQETLLGVLREAGWVVDSSCGTGNCGTCVVSVCS</sequence>
<evidence type="ECO:0000313" key="6">
    <source>
        <dbReference type="EMBL" id="TVY62893.1"/>
    </source>
</evidence>
<dbReference type="InterPro" id="IPR006058">
    <property type="entry name" value="2Fe2S_fd_BS"/>
</dbReference>
<keyword evidence="1" id="KW-0479">Metal-binding</keyword>
<dbReference type="Pfam" id="PF00111">
    <property type="entry name" value="Fer2"/>
    <property type="match status" value="1"/>
</dbReference>
<dbReference type="EMBL" id="QGMK01001864">
    <property type="protein sequence ID" value="TVY62893.1"/>
    <property type="molecule type" value="Genomic_DNA"/>
</dbReference>
<feature type="domain" description="MOSC" evidence="4">
    <location>
        <begin position="40"/>
        <end position="179"/>
    </location>
</feature>
<dbReference type="Proteomes" id="UP000469558">
    <property type="component" value="Unassembled WGS sequence"/>
</dbReference>
<feature type="domain" description="2Fe-2S ferredoxin-type" evidence="3">
    <location>
        <begin position="463"/>
        <end position="518"/>
    </location>
</feature>